<organism evidence="1 2">
    <name type="scientific">Dacryopinax primogenitus (strain DJM 731)</name>
    <name type="common">Brown rot fungus</name>
    <dbReference type="NCBI Taxonomy" id="1858805"/>
    <lineage>
        <taxon>Eukaryota</taxon>
        <taxon>Fungi</taxon>
        <taxon>Dikarya</taxon>
        <taxon>Basidiomycota</taxon>
        <taxon>Agaricomycotina</taxon>
        <taxon>Dacrymycetes</taxon>
        <taxon>Dacrymycetales</taxon>
        <taxon>Dacrymycetaceae</taxon>
        <taxon>Dacryopinax</taxon>
    </lineage>
</organism>
<dbReference type="EMBL" id="JH795869">
    <property type="protein sequence ID" value="EJT99591.1"/>
    <property type="molecule type" value="Genomic_DNA"/>
</dbReference>
<gene>
    <name evidence="1" type="ORF">DACRYDRAFT_117798</name>
</gene>
<dbReference type="AlphaFoldDB" id="M5G190"/>
<protein>
    <recommendedName>
        <fullName evidence="3">F-box domain-containing protein</fullName>
    </recommendedName>
</protein>
<accession>M5G190</accession>
<dbReference type="HOGENOM" id="CLU_644088_0_0_1"/>
<dbReference type="OrthoDB" id="2973896at2759"/>
<keyword evidence="2" id="KW-1185">Reference proteome</keyword>
<name>M5G190_DACPD</name>
<evidence type="ECO:0000313" key="2">
    <source>
        <dbReference type="Proteomes" id="UP000030653"/>
    </source>
</evidence>
<proteinExistence type="predicted"/>
<sequence>MSLHTLPVELVRRILRYATEVPGLFDTEFDPIDGHVHRATKQRLQLTAVLPTKLALSVVSKSLHSLVGEFLYEAVIIYHFARVKPLVDLLSGRDTEGRVRGRMLKSLTLQFDPHSDLKEFHPTLWGLLDVCPNVIVLRLIPWTLYNAWHGTPLLRLYNQDILLTLIHNITNLLGRRLRELDIAVNMMLLATTHFSLLKGLPALCIFSMSGAQLLKGKEQPDQGNVERLDEPPGLPVTTFLPHLHTLRIDSRDWFVSQLASWPLPALRHVGVNYGGDVDGHIRAFLQLFNRAQSINSFEFLLKYNDDPSDFHPCESLAQILQVLPNLTHFTIPRPDILDEFIQVLEHQQLRVITAVDYDCFWSAFRSADAKVTDLKKVGEALDKRRLPALTKIRAQCSPEQLSLRDMDHNAQFKRLGVEMEMMSIPK</sequence>
<evidence type="ECO:0000313" key="1">
    <source>
        <dbReference type="EMBL" id="EJT99591.1"/>
    </source>
</evidence>
<dbReference type="Proteomes" id="UP000030653">
    <property type="component" value="Unassembled WGS sequence"/>
</dbReference>
<dbReference type="GeneID" id="63685521"/>
<reference evidence="1 2" key="1">
    <citation type="journal article" date="2012" name="Science">
        <title>The Paleozoic origin of enzymatic lignin decomposition reconstructed from 31 fungal genomes.</title>
        <authorList>
            <person name="Floudas D."/>
            <person name="Binder M."/>
            <person name="Riley R."/>
            <person name="Barry K."/>
            <person name="Blanchette R.A."/>
            <person name="Henrissat B."/>
            <person name="Martinez A.T."/>
            <person name="Otillar R."/>
            <person name="Spatafora J.W."/>
            <person name="Yadav J.S."/>
            <person name="Aerts A."/>
            <person name="Benoit I."/>
            <person name="Boyd A."/>
            <person name="Carlson A."/>
            <person name="Copeland A."/>
            <person name="Coutinho P.M."/>
            <person name="de Vries R.P."/>
            <person name="Ferreira P."/>
            <person name="Findley K."/>
            <person name="Foster B."/>
            <person name="Gaskell J."/>
            <person name="Glotzer D."/>
            <person name="Gorecki P."/>
            <person name="Heitman J."/>
            <person name="Hesse C."/>
            <person name="Hori C."/>
            <person name="Igarashi K."/>
            <person name="Jurgens J.A."/>
            <person name="Kallen N."/>
            <person name="Kersten P."/>
            <person name="Kohler A."/>
            <person name="Kuees U."/>
            <person name="Kumar T.K.A."/>
            <person name="Kuo A."/>
            <person name="LaButti K."/>
            <person name="Larrondo L.F."/>
            <person name="Lindquist E."/>
            <person name="Ling A."/>
            <person name="Lombard V."/>
            <person name="Lucas S."/>
            <person name="Lundell T."/>
            <person name="Martin R."/>
            <person name="McLaughlin D.J."/>
            <person name="Morgenstern I."/>
            <person name="Morin E."/>
            <person name="Murat C."/>
            <person name="Nagy L.G."/>
            <person name="Nolan M."/>
            <person name="Ohm R.A."/>
            <person name="Patyshakuliyeva A."/>
            <person name="Rokas A."/>
            <person name="Ruiz-Duenas F.J."/>
            <person name="Sabat G."/>
            <person name="Salamov A."/>
            <person name="Samejima M."/>
            <person name="Schmutz J."/>
            <person name="Slot J.C."/>
            <person name="St John F."/>
            <person name="Stenlid J."/>
            <person name="Sun H."/>
            <person name="Sun S."/>
            <person name="Syed K."/>
            <person name="Tsang A."/>
            <person name="Wiebenga A."/>
            <person name="Young D."/>
            <person name="Pisabarro A."/>
            <person name="Eastwood D.C."/>
            <person name="Martin F."/>
            <person name="Cullen D."/>
            <person name="Grigoriev I.V."/>
            <person name="Hibbett D.S."/>
        </authorList>
    </citation>
    <scope>NUCLEOTIDE SEQUENCE [LARGE SCALE GENOMIC DNA]</scope>
    <source>
        <strain evidence="1 2">DJM-731 SS1</strain>
    </source>
</reference>
<dbReference type="RefSeq" id="XP_040626489.1">
    <property type="nucleotide sequence ID" value="XM_040770459.1"/>
</dbReference>
<evidence type="ECO:0008006" key="3">
    <source>
        <dbReference type="Google" id="ProtNLM"/>
    </source>
</evidence>